<evidence type="ECO:0000256" key="3">
    <source>
        <dbReference type="ARBA" id="ARBA00011881"/>
    </source>
</evidence>
<dbReference type="eggNOG" id="COG0082">
    <property type="taxonomic scope" value="Bacteria"/>
</dbReference>
<comment type="function">
    <text evidence="12">Catalyzes the anti-1,4-elimination of the C-3 phosphate and the C-6 proR hydrogen from 5-enolpyruvylshikimate-3-phosphate (EPSP) to yield chorismate, which is the branch point compound that serves as the starting substrate for the three terminal pathways of aromatic amino acid biosynthesis. This reaction introduces a second double bond into the aromatic ring system.</text>
</comment>
<keyword evidence="9 12" id="KW-0521">NADP</keyword>
<comment type="subunit">
    <text evidence="3 12">Homotetramer.</text>
</comment>
<dbReference type="AlphaFoldDB" id="G5JQA3"/>
<dbReference type="GO" id="GO:0005829">
    <property type="term" value="C:cytosol"/>
    <property type="evidence" value="ECO:0007669"/>
    <property type="project" value="TreeGrafter"/>
</dbReference>
<evidence type="ECO:0000256" key="7">
    <source>
        <dbReference type="ARBA" id="ARBA00022643"/>
    </source>
</evidence>
<dbReference type="STRING" id="873449.STRCR_1786"/>
<dbReference type="EC" id="4.2.3.5" evidence="4 12"/>
<dbReference type="UniPathway" id="UPA00053">
    <property type="reaction ID" value="UER00090"/>
</dbReference>
<proteinExistence type="inferred from homology"/>
<dbReference type="NCBIfam" id="TIGR00033">
    <property type="entry name" value="aroC"/>
    <property type="match status" value="1"/>
</dbReference>
<keyword evidence="6 12" id="KW-0285">Flavoprotein</keyword>
<feature type="binding site" evidence="12">
    <location>
        <begin position="130"/>
        <end position="132"/>
    </location>
    <ligand>
        <name>FMN</name>
        <dbReference type="ChEBI" id="CHEBI:58210"/>
    </ligand>
</feature>
<dbReference type="EMBL" id="AEUV02000002">
    <property type="protein sequence ID" value="EHI74485.1"/>
    <property type="molecule type" value="Genomic_DNA"/>
</dbReference>
<comment type="caution">
    <text evidence="14">The sequence shown here is derived from an EMBL/GenBank/DDBJ whole genome shotgun (WGS) entry which is preliminary data.</text>
</comment>
<organism evidence="14 15">
    <name type="scientific">Streptococcus criceti HS-6</name>
    <dbReference type="NCBI Taxonomy" id="873449"/>
    <lineage>
        <taxon>Bacteria</taxon>
        <taxon>Bacillati</taxon>
        <taxon>Bacillota</taxon>
        <taxon>Bacilli</taxon>
        <taxon>Lactobacillales</taxon>
        <taxon>Streptococcaceae</taxon>
        <taxon>Streptococcus</taxon>
    </lineage>
</organism>
<dbReference type="GO" id="GO:0004107">
    <property type="term" value="F:chorismate synthase activity"/>
    <property type="evidence" value="ECO:0007669"/>
    <property type="project" value="UniProtKB-UniRule"/>
</dbReference>
<evidence type="ECO:0000256" key="4">
    <source>
        <dbReference type="ARBA" id="ARBA00013036"/>
    </source>
</evidence>
<dbReference type="InterPro" id="IPR000453">
    <property type="entry name" value="Chorismate_synth"/>
</dbReference>
<evidence type="ECO:0000256" key="9">
    <source>
        <dbReference type="ARBA" id="ARBA00022857"/>
    </source>
</evidence>
<evidence type="ECO:0000313" key="14">
    <source>
        <dbReference type="EMBL" id="EHI74485.1"/>
    </source>
</evidence>
<dbReference type="HAMAP" id="MF_00300">
    <property type="entry name" value="Chorismate_synth"/>
    <property type="match status" value="1"/>
</dbReference>
<dbReference type="CDD" id="cd07304">
    <property type="entry name" value="Chorismate_synthase"/>
    <property type="match status" value="1"/>
</dbReference>
<evidence type="ECO:0000256" key="5">
    <source>
        <dbReference type="ARBA" id="ARBA00022605"/>
    </source>
</evidence>
<feature type="binding site" evidence="12">
    <location>
        <position position="39"/>
    </location>
    <ligand>
        <name>NADP(+)</name>
        <dbReference type="ChEBI" id="CHEBI:58349"/>
    </ligand>
</feature>
<dbReference type="InterPro" id="IPR020541">
    <property type="entry name" value="Chorismate_synthase_CS"/>
</dbReference>
<feature type="binding site" evidence="12">
    <location>
        <position position="45"/>
    </location>
    <ligand>
        <name>NADP(+)</name>
        <dbReference type="ChEBI" id="CHEBI:58349"/>
    </ligand>
</feature>
<evidence type="ECO:0000313" key="15">
    <source>
        <dbReference type="Proteomes" id="UP000004322"/>
    </source>
</evidence>
<dbReference type="PIRSF" id="PIRSF001456">
    <property type="entry name" value="Chorismate_synth"/>
    <property type="match status" value="1"/>
</dbReference>
<evidence type="ECO:0000256" key="12">
    <source>
        <dbReference type="HAMAP-Rule" id="MF_00300"/>
    </source>
</evidence>
<dbReference type="PANTHER" id="PTHR21085:SF0">
    <property type="entry name" value="CHORISMATE SYNTHASE"/>
    <property type="match status" value="1"/>
</dbReference>
<comment type="similarity">
    <text evidence="2 12 13">Belongs to the chorismate synthase family.</text>
</comment>
<dbReference type="Gene3D" id="3.60.150.10">
    <property type="entry name" value="Chorismate synthase AroC"/>
    <property type="match status" value="1"/>
</dbReference>
<evidence type="ECO:0000256" key="2">
    <source>
        <dbReference type="ARBA" id="ARBA00008014"/>
    </source>
</evidence>
<reference evidence="14" key="1">
    <citation type="submission" date="2011-07" db="EMBL/GenBank/DDBJ databases">
        <authorList>
            <person name="Stanhope M.J."/>
            <person name="Durkin A.S."/>
            <person name="Hostetler J."/>
            <person name="Kim M."/>
            <person name="Radune D."/>
            <person name="Singh I."/>
            <person name="Town C.D."/>
        </authorList>
    </citation>
    <scope>NUCLEOTIDE SEQUENCE [LARGE SCALE GENOMIC DNA]</scope>
    <source>
        <strain evidence="14">HS-6</strain>
    </source>
</reference>
<comment type="pathway">
    <text evidence="1 12 13">Metabolic intermediate biosynthesis; chorismate biosynthesis; chorismate from D-erythrose 4-phosphate and phosphoenolpyruvate: step 7/7.</text>
</comment>
<dbReference type="PANTHER" id="PTHR21085">
    <property type="entry name" value="CHORISMATE SYNTHASE"/>
    <property type="match status" value="1"/>
</dbReference>
<comment type="cofactor">
    <cofactor evidence="12 13">
        <name>FMNH2</name>
        <dbReference type="ChEBI" id="CHEBI:57618"/>
    </cofactor>
    <text evidence="12 13">Reduced FMN (FMNH(2)).</text>
</comment>
<dbReference type="FunFam" id="3.60.150.10:FF:000002">
    <property type="entry name" value="Chorismate synthase"/>
    <property type="match status" value="1"/>
</dbReference>
<protein>
    <recommendedName>
        <fullName evidence="4 12">Chorismate synthase</fullName>
        <shortName evidence="12">CS</shortName>
        <ecNumber evidence="4 12">4.2.3.5</ecNumber>
    </recommendedName>
    <alternativeName>
        <fullName evidence="12">5-enolpyruvylshikimate-3-phosphate phospholyase</fullName>
    </alternativeName>
</protein>
<keyword evidence="5 12" id="KW-0028">Amino-acid biosynthesis</keyword>
<sequence>MRYLTAGESHGPRLTAIIEGVPAGLPLTAEDINGDLKRRQGGYGRGGRMKIESDYIVFTSGVRHGKTTGAPITMDVVNRDHQKWLDIMSAEDIEERLKSKRKITHPRPGHADLVGGMKYRFEDLRNSLERSSARETTMRVAIGAVAKRILAELDIEIANHVVVFGGKEIDVPDGLSVAQIKDLAAKSDVSIVNQEREQEIKDYVDQVKKDGDTIGGVVETVVGGVPAGLGSYVQWDRKLDAKLAQAVVSINAFKGVEFGLGFKDGYLPGSQVMDEILWNPEDGYTRKTNNLGGFEGGMTNGQPLVIRGVMKPIPTLYKPLMSVDIETHEPYKATVERSDPTALPAAGVVMEAVVATVLANEILETFTSDNLEELKEAVDRHRDYIKNF</sequence>
<dbReference type="GO" id="GO:0009423">
    <property type="term" value="P:chorismate biosynthetic process"/>
    <property type="evidence" value="ECO:0007669"/>
    <property type="project" value="UniProtKB-UniRule"/>
</dbReference>
<evidence type="ECO:0000256" key="8">
    <source>
        <dbReference type="ARBA" id="ARBA00022827"/>
    </source>
</evidence>
<dbReference type="PROSITE" id="PS00789">
    <property type="entry name" value="CHORISMATE_SYNTHASE_3"/>
    <property type="match status" value="1"/>
</dbReference>
<keyword evidence="11 12" id="KW-0456">Lyase</keyword>
<dbReference type="GO" id="GO:0010181">
    <property type="term" value="F:FMN binding"/>
    <property type="evidence" value="ECO:0007669"/>
    <property type="project" value="TreeGrafter"/>
</dbReference>
<keyword evidence="10 12" id="KW-0057">Aromatic amino acid biosynthesis</keyword>
<evidence type="ECO:0000256" key="10">
    <source>
        <dbReference type="ARBA" id="ARBA00023141"/>
    </source>
</evidence>
<evidence type="ECO:0000256" key="6">
    <source>
        <dbReference type="ARBA" id="ARBA00022630"/>
    </source>
</evidence>
<comment type="catalytic activity">
    <reaction evidence="12 13">
        <text>5-O-(1-carboxyvinyl)-3-phosphoshikimate = chorismate + phosphate</text>
        <dbReference type="Rhea" id="RHEA:21020"/>
        <dbReference type="ChEBI" id="CHEBI:29748"/>
        <dbReference type="ChEBI" id="CHEBI:43474"/>
        <dbReference type="ChEBI" id="CHEBI:57701"/>
        <dbReference type="EC" id="4.2.3.5"/>
    </reaction>
</comment>
<name>G5JQA3_STRCG</name>
<evidence type="ECO:0000256" key="1">
    <source>
        <dbReference type="ARBA" id="ARBA00005044"/>
    </source>
</evidence>
<keyword evidence="7 12" id="KW-0288">FMN</keyword>
<dbReference type="Pfam" id="PF01264">
    <property type="entry name" value="Chorismate_synt"/>
    <property type="match status" value="1"/>
</dbReference>
<dbReference type="SUPFAM" id="SSF103263">
    <property type="entry name" value="Chorismate synthase, AroC"/>
    <property type="match status" value="1"/>
</dbReference>
<dbReference type="InterPro" id="IPR035904">
    <property type="entry name" value="Chorismate_synth_AroC_sf"/>
</dbReference>
<gene>
    <name evidence="12 14" type="primary">aroC</name>
    <name evidence="14" type="ORF">STRCR_1786</name>
</gene>
<dbReference type="OrthoDB" id="9771806at2"/>
<feature type="binding site" evidence="12">
    <location>
        <position position="296"/>
    </location>
    <ligand>
        <name>FMN</name>
        <dbReference type="ChEBI" id="CHEBI:58210"/>
    </ligand>
</feature>
<evidence type="ECO:0000256" key="13">
    <source>
        <dbReference type="RuleBase" id="RU000605"/>
    </source>
</evidence>
<keyword evidence="15" id="KW-1185">Reference proteome</keyword>
<feature type="binding site" evidence="12">
    <location>
        <begin position="311"/>
        <end position="315"/>
    </location>
    <ligand>
        <name>FMN</name>
        <dbReference type="ChEBI" id="CHEBI:58210"/>
    </ligand>
</feature>
<dbReference type="GO" id="GO:0008652">
    <property type="term" value="P:amino acid biosynthetic process"/>
    <property type="evidence" value="ECO:0007669"/>
    <property type="project" value="UniProtKB-KW"/>
</dbReference>
<dbReference type="RefSeq" id="WP_004227744.1">
    <property type="nucleotide sequence ID" value="NZ_AEUV02000002.1"/>
</dbReference>
<dbReference type="PROSITE" id="PS00787">
    <property type="entry name" value="CHORISMATE_SYNTHASE_1"/>
    <property type="match status" value="1"/>
</dbReference>
<accession>G5JQA3</accession>
<keyword evidence="8 12" id="KW-0274">FAD</keyword>
<feature type="binding site" evidence="12">
    <location>
        <begin position="251"/>
        <end position="252"/>
    </location>
    <ligand>
        <name>FMN</name>
        <dbReference type="ChEBI" id="CHEBI:58210"/>
    </ligand>
</feature>
<evidence type="ECO:0000256" key="11">
    <source>
        <dbReference type="ARBA" id="ARBA00023239"/>
    </source>
</evidence>
<feature type="binding site" evidence="12">
    <location>
        <position position="337"/>
    </location>
    <ligand>
        <name>FMN</name>
        <dbReference type="ChEBI" id="CHEBI:58210"/>
    </ligand>
</feature>
<dbReference type="PROSITE" id="PS00788">
    <property type="entry name" value="CHORISMATE_SYNTHASE_2"/>
    <property type="match status" value="1"/>
</dbReference>
<dbReference type="GO" id="GO:0009073">
    <property type="term" value="P:aromatic amino acid family biosynthetic process"/>
    <property type="evidence" value="ECO:0007669"/>
    <property type="project" value="UniProtKB-KW"/>
</dbReference>
<dbReference type="NCBIfam" id="NF003793">
    <property type="entry name" value="PRK05382.1"/>
    <property type="match status" value="1"/>
</dbReference>
<dbReference type="Proteomes" id="UP000004322">
    <property type="component" value="Unassembled WGS sequence"/>
</dbReference>